<comment type="similarity">
    <text evidence="1 2">Belongs to the glycosyl hydrolase 1 family.</text>
</comment>
<dbReference type="SUPFAM" id="SSF51445">
    <property type="entry name" value="(Trans)glycosidases"/>
    <property type="match status" value="1"/>
</dbReference>
<dbReference type="PANTHER" id="PTHR10353">
    <property type="entry name" value="GLYCOSYL HYDROLASE"/>
    <property type="match status" value="1"/>
</dbReference>
<dbReference type="GO" id="GO:0008422">
    <property type="term" value="F:beta-glucosidase activity"/>
    <property type="evidence" value="ECO:0007669"/>
    <property type="project" value="TreeGrafter"/>
</dbReference>
<proteinExistence type="inferred from homology"/>
<evidence type="ECO:0008006" key="5">
    <source>
        <dbReference type="Google" id="ProtNLM"/>
    </source>
</evidence>
<dbReference type="Gene3D" id="3.20.20.80">
    <property type="entry name" value="Glycosidases"/>
    <property type="match status" value="1"/>
</dbReference>
<dbReference type="InterPro" id="IPR017853">
    <property type="entry name" value="GH"/>
</dbReference>
<evidence type="ECO:0000313" key="4">
    <source>
        <dbReference type="Proteomes" id="UP000834106"/>
    </source>
</evidence>
<dbReference type="AlphaFoldDB" id="A0AAD1ZNT2"/>
<dbReference type="Pfam" id="PF00232">
    <property type="entry name" value="Glyco_hydro_1"/>
    <property type="match status" value="1"/>
</dbReference>
<dbReference type="EMBL" id="OU503047">
    <property type="protein sequence ID" value="CAI9772880.1"/>
    <property type="molecule type" value="Genomic_DNA"/>
</dbReference>
<dbReference type="GO" id="GO:0005975">
    <property type="term" value="P:carbohydrate metabolic process"/>
    <property type="evidence" value="ECO:0007669"/>
    <property type="project" value="InterPro"/>
</dbReference>
<sequence>MISVCDENNKQEDIDLMENLGVNSFRFSISWSRILPKGRYGNVNIAGINHYNDLIDTLLHKGIQPFVTLCHYDIPQELEESYGSWLSPEIQSEFEYYADICFKYFGDRVNPCLVVSIGPGNLQLGLELAR</sequence>
<reference evidence="3" key="1">
    <citation type="submission" date="2023-05" db="EMBL/GenBank/DDBJ databases">
        <authorList>
            <person name="Huff M."/>
        </authorList>
    </citation>
    <scope>NUCLEOTIDE SEQUENCE</scope>
</reference>
<keyword evidence="4" id="KW-1185">Reference proteome</keyword>
<dbReference type="InterPro" id="IPR001360">
    <property type="entry name" value="Glyco_hydro_1"/>
</dbReference>
<name>A0AAD1ZNT2_9LAMI</name>
<accession>A0AAD1ZNT2</accession>
<evidence type="ECO:0000313" key="3">
    <source>
        <dbReference type="EMBL" id="CAI9772880.1"/>
    </source>
</evidence>
<dbReference type="Proteomes" id="UP000834106">
    <property type="component" value="Chromosome 12"/>
</dbReference>
<evidence type="ECO:0000256" key="1">
    <source>
        <dbReference type="ARBA" id="ARBA00010838"/>
    </source>
</evidence>
<dbReference type="PANTHER" id="PTHR10353:SF27">
    <property type="entry name" value="BETA-GLUCOSIDASE 47"/>
    <property type="match status" value="1"/>
</dbReference>
<evidence type="ECO:0000256" key="2">
    <source>
        <dbReference type="RuleBase" id="RU003690"/>
    </source>
</evidence>
<protein>
    <recommendedName>
        <fullName evidence="5">Beta-glucosidase</fullName>
    </recommendedName>
</protein>
<gene>
    <name evidence="3" type="ORF">FPE_LOCUS20310</name>
</gene>
<organism evidence="3 4">
    <name type="scientific">Fraxinus pennsylvanica</name>
    <dbReference type="NCBI Taxonomy" id="56036"/>
    <lineage>
        <taxon>Eukaryota</taxon>
        <taxon>Viridiplantae</taxon>
        <taxon>Streptophyta</taxon>
        <taxon>Embryophyta</taxon>
        <taxon>Tracheophyta</taxon>
        <taxon>Spermatophyta</taxon>
        <taxon>Magnoliopsida</taxon>
        <taxon>eudicotyledons</taxon>
        <taxon>Gunneridae</taxon>
        <taxon>Pentapetalae</taxon>
        <taxon>asterids</taxon>
        <taxon>lamiids</taxon>
        <taxon>Lamiales</taxon>
        <taxon>Oleaceae</taxon>
        <taxon>Oleeae</taxon>
        <taxon>Fraxinus</taxon>
    </lineage>
</organism>